<dbReference type="GO" id="GO:0008270">
    <property type="term" value="F:zinc ion binding"/>
    <property type="evidence" value="ECO:0007669"/>
    <property type="project" value="UniProtKB-KW"/>
</dbReference>
<evidence type="ECO:0000256" key="2">
    <source>
        <dbReference type="ARBA" id="ARBA00022771"/>
    </source>
</evidence>
<dbReference type="PROSITE" id="PS50865">
    <property type="entry name" value="ZF_MYND_2"/>
    <property type="match status" value="1"/>
</dbReference>
<keyword evidence="2" id="KW-0863">Zinc-finger</keyword>
<protein>
    <submittedName>
        <fullName evidence="5">Putative zinc finger MYND domain-containing protein</fullName>
    </submittedName>
</protein>
<sequence>MPIIAVISKNNCQFDDLENYVLPLLYQYHDETTRLQLKNKLNDYLWEIIEPYVTFINCQSYTFMETICTHLVKEFPDKKLDDFFYHTESSFSFPKKHTELMYCQPTWSYQKDQEVNMNFIGCLFSLKHNVIENTCIVIANNYDISTQNNIVIGDVTKNDILRMVRRRYFFSAELIKNDTITKYYYQNPGYLVSKVFDLKEQDTIEKLTVGFLKYNLSFYCNQNKNQYVNKIATRINGLYQLYGDVLVLNEMDEHVYTNLSTHELRRLNVLAYGRLYDRQLKADEIHEESHVEVDEQGKEIEKKKTPLWSKYIIIDKRMSEWQNNKNKCFYCNKNIEKPVVCNKCFRIKYCSEKCQSEYNSYHSDDCINPKSITN</sequence>
<proteinExistence type="predicted"/>
<name>A0A0G2Y0G8_MIMIV</name>
<dbReference type="Gene3D" id="6.10.140.2220">
    <property type="match status" value="1"/>
</dbReference>
<accession>A0A0G2Y0G8</accession>
<organismHost>
    <name type="scientific">Acanthamoeba polyphaga</name>
    <name type="common">Amoeba</name>
    <dbReference type="NCBI Taxonomy" id="5757"/>
</organismHost>
<evidence type="ECO:0000256" key="1">
    <source>
        <dbReference type="ARBA" id="ARBA00022723"/>
    </source>
</evidence>
<keyword evidence="3" id="KW-0862">Zinc</keyword>
<evidence type="ECO:0000256" key="3">
    <source>
        <dbReference type="ARBA" id="ARBA00022833"/>
    </source>
</evidence>
<keyword evidence="1" id="KW-0479">Metal-binding</keyword>
<dbReference type="Pfam" id="PF01753">
    <property type="entry name" value="zf-MYND"/>
    <property type="match status" value="1"/>
</dbReference>
<evidence type="ECO:0000313" key="5">
    <source>
        <dbReference type="EMBL" id="AKI79100.1"/>
    </source>
</evidence>
<dbReference type="Proteomes" id="UP000241474">
    <property type="component" value="Segment"/>
</dbReference>
<dbReference type="EMBL" id="KM982401">
    <property type="protein sequence ID" value="AKI79100.1"/>
    <property type="molecule type" value="Genomic_DNA"/>
</dbReference>
<evidence type="ECO:0000313" key="6">
    <source>
        <dbReference type="Proteomes" id="UP000241474"/>
    </source>
</evidence>
<dbReference type="InterPro" id="IPR002893">
    <property type="entry name" value="Znf_MYND"/>
</dbReference>
<dbReference type="PROSITE" id="PS01360">
    <property type="entry name" value="ZF_MYND_1"/>
    <property type="match status" value="1"/>
</dbReference>
<organism evidence="5 6">
    <name type="scientific">Acanthamoeba polyphaga mimivirus</name>
    <name type="common">APMV</name>
    <dbReference type="NCBI Taxonomy" id="212035"/>
    <lineage>
        <taxon>Viruses</taxon>
        <taxon>Varidnaviria</taxon>
        <taxon>Bamfordvirae</taxon>
        <taxon>Nucleocytoviricota</taxon>
        <taxon>Megaviricetes</taxon>
        <taxon>Imitervirales</taxon>
        <taxon>Mimiviridae</taxon>
        <taxon>Megamimivirinae</taxon>
        <taxon>Mimivirus</taxon>
        <taxon>Mimivirus bradfordmassiliense</taxon>
    </lineage>
</organism>
<reference evidence="5 6" key="1">
    <citation type="submission" date="2014-10" db="EMBL/GenBank/DDBJ databases">
        <title>Pan-genome analysis of Brazilian lineage A amoebal mimiviruses.</title>
        <authorList>
            <person name="Assis F.L."/>
            <person name="Abrahao J.S."/>
            <person name="Kroon E.G."/>
            <person name="Dornas F.P."/>
            <person name="Andrade K.R."/>
            <person name="Borato P.V.M."/>
            <person name="Pilotto M.R."/>
            <person name="Benamar S."/>
            <person name="LaScola B."/>
            <person name="Colson P."/>
        </authorList>
    </citation>
    <scope>NUCLEOTIDE SEQUENCE [LARGE SCALE GENOMIC DNA]</scope>
    <source>
        <strain evidence="5 6">Oyster</strain>
    </source>
</reference>
<evidence type="ECO:0000259" key="4">
    <source>
        <dbReference type="PROSITE" id="PS50865"/>
    </source>
</evidence>
<dbReference type="SUPFAM" id="SSF144232">
    <property type="entry name" value="HIT/MYND zinc finger-like"/>
    <property type="match status" value="1"/>
</dbReference>
<feature type="domain" description="MYND-type" evidence="4">
    <location>
        <begin position="328"/>
        <end position="366"/>
    </location>
</feature>